<evidence type="ECO:0000256" key="8">
    <source>
        <dbReference type="SAM" id="Phobius"/>
    </source>
</evidence>
<evidence type="ECO:0000256" key="2">
    <source>
        <dbReference type="ARBA" id="ARBA00022475"/>
    </source>
</evidence>
<dbReference type="InterPro" id="IPR000715">
    <property type="entry name" value="Glycosyl_transferase_4"/>
</dbReference>
<keyword evidence="10" id="KW-1185">Reference proteome</keyword>
<comment type="caution">
    <text evidence="9">The sequence shown here is derived from an EMBL/GenBank/DDBJ whole genome shotgun (WGS) entry which is preliminary data.</text>
</comment>
<evidence type="ECO:0000256" key="6">
    <source>
        <dbReference type="ARBA" id="ARBA00023136"/>
    </source>
</evidence>
<dbReference type="GO" id="GO:0044038">
    <property type="term" value="P:cell wall macromolecule biosynthetic process"/>
    <property type="evidence" value="ECO:0007669"/>
    <property type="project" value="TreeGrafter"/>
</dbReference>
<feature type="transmembrane region" description="Helical" evidence="8">
    <location>
        <begin position="263"/>
        <end position="285"/>
    </location>
</feature>
<proteinExistence type="predicted"/>
<keyword evidence="7" id="KW-0460">Magnesium</keyword>
<feature type="transmembrane region" description="Helical" evidence="8">
    <location>
        <begin position="20"/>
        <end position="42"/>
    </location>
</feature>
<feature type="transmembrane region" description="Helical" evidence="8">
    <location>
        <begin position="232"/>
        <end position="251"/>
    </location>
</feature>
<dbReference type="AlphaFoldDB" id="A0A511NHQ6"/>
<dbReference type="GO" id="GO:0009103">
    <property type="term" value="P:lipopolysaccharide biosynthetic process"/>
    <property type="evidence" value="ECO:0007669"/>
    <property type="project" value="TreeGrafter"/>
</dbReference>
<feature type="transmembrane region" description="Helical" evidence="8">
    <location>
        <begin position="63"/>
        <end position="82"/>
    </location>
</feature>
<feature type="transmembrane region" description="Helical" evidence="8">
    <location>
        <begin position="148"/>
        <end position="169"/>
    </location>
</feature>
<dbReference type="Proteomes" id="UP000321245">
    <property type="component" value="Unassembled WGS sequence"/>
</dbReference>
<feature type="transmembrane region" description="Helical" evidence="8">
    <location>
        <begin position="88"/>
        <end position="106"/>
    </location>
</feature>
<dbReference type="RefSeq" id="WP_019974231.1">
    <property type="nucleotide sequence ID" value="NZ_BJXC01000014.1"/>
</dbReference>
<keyword evidence="4 8" id="KW-0812">Transmembrane</keyword>
<evidence type="ECO:0000256" key="4">
    <source>
        <dbReference type="ARBA" id="ARBA00022692"/>
    </source>
</evidence>
<dbReference type="PANTHER" id="PTHR22926">
    <property type="entry name" value="PHOSPHO-N-ACETYLMURAMOYL-PENTAPEPTIDE-TRANSFERASE"/>
    <property type="match status" value="1"/>
</dbReference>
<dbReference type="GeneID" id="84648975"/>
<comment type="cofactor">
    <cofactor evidence="7">
        <name>Mg(2+)</name>
        <dbReference type="ChEBI" id="CHEBI:18420"/>
    </cofactor>
</comment>
<dbReference type="PROSITE" id="PS01348">
    <property type="entry name" value="MRAY_2"/>
    <property type="match status" value="1"/>
</dbReference>
<dbReference type="GO" id="GO:0046872">
    <property type="term" value="F:metal ion binding"/>
    <property type="evidence" value="ECO:0007669"/>
    <property type="project" value="UniProtKB-KW"/>
</dbReference>
<feature type="binding site" evidence="7">
    <location>
        <position position="230"/>
    </location>
    <ligand>
        <name>Mg(2+)</name>
        <dbReference type="ChEBI" id="CHEBI:18420"/>
    </ligand>
</feature>
<dbReference type="EMBL" id="BJXC01000014">
    <property type="protein sequence ID" value="GEM52342.1"/>
    <property type="molecule type" value="Genomic_DNA"/>
</dbReference>
<dbReference type="GO" id="GO:0071555">
    <property type="term" value="P:cell wall organization"/>
    <property type="evidence" value="ECO:0007669"/>
    <property type="project" value="TreeGrafter"/>
</dbReference>
<dbReference type="PANTHER" id="PTHR22926:SF3">
    <property type="entry name" value="UNDECAPRENYL-PHOSPHATE ALPHA-N-ACETYLGLUCOSAMINYL 1-PHOSPHATE TRANSFERASE"/>
    <property type="match status" value="1"/>
</dbReference>
<keyword evidence="3 9" id="KW-0808">Transferase</keyword>
<dbReference type="STRING" id="1218108.GCA_000382425_00720"/>
<evidence type="ECO:0000256" key="3">
    <source>
        <dbReference type="ARBA" id="ARBA00022679"/>
    </source>
</evidence>
<keyword evidence="6 8" id="KW-0472">Membrane</keyword>
<reference evidence="9 10" key="1">
    <citation type="submission" date="2019-07" db="EMBL/GenBank/DDBJ databases">
        <title>Whole genome shotgun sequence of Empedobacter brevis NBRC 14943.</title>
        <authorList>
            <person name="Hosoyama A."/>
            <person name="Uohara A."/>
            <person name="Ohji S."/>
            <person name="Ichikawa N."/>
        </authorList>
    </citation>
    <scope>NUCLEOTIDE SEQUENCE [LARGE SCALE GENOMIC DNA]</scope>
    <source>
        <strain evidence="9 10">NBRC 14943</strain>
    </source>
</reference>
<feature type="transmembrane region" description="Helical" evidence="8">
    <location>
        <begin position="118"/>
        <end position="136"/>
    </location>
</feature>
<name>A0A511NHQ6_9FLAO</name>
<keyword evidence="2" id="KW-1003">Cell membrane</keyword>
<dbReference type="GO" id="GO:0005886">
    <property type="term" value="C:plasma membrane"/>
    <property type="evidence" value="ECO:0007669"/>
    <property type="project" value="UniProtKB-SubCell"/>
</dbReference>
<evidence type="ECO:0000313" key="9">
    <source>
        <dbReference type="EMBL" id="GEM52342.1"/>
    </source>
</evidence>
<sequence length="367" mass="41452">MENFKLLEYLYTLSISPIYINIFGAYFFALIITLISIPKIIRISYKKQLMDVPGERSSHINKVPTLGGVALFFGIVVSTSIFATDLGVNYSFFLSAITILFFIGLMDDLLVVAPDKKLYGQIVSTILIIFGSGIMINSFSGLFGIYKIPYFIGVLLTIFVFIVLINAYNLIDGIDGLAAGIGIVICLCFVYIFYRIFDYGIGILAVSTLAVLLGFGRYNLSKKFKIFMGDTGSMVIGFILTFMAIRFLYISETSNLGLKTGPVILLFIFVIPILDTLYVFTIRILRKRSPFSPDKNHLHHQFLKLGFNHLQTSIILVLINIFFIIVGYYFRNIEINQLFLIFVVLSTSFVLSLRYIVILKNNRKISL</sequence>
<evidence type="ECO:0000256" key="7">
    <source>
        <dbReference type="PIRSR" id="PIRSR600715-1"/>
    </source>
</evidence>
<dbReference type="GO" id="GO:0016780">
    <property type="term" value="F:phosphotransferase activity, for other substituted phosphate groups"/>
    <property type="evidence" value="ECO:0007669"/>
    <property type="project" value="InterPro"/>
</dbReference>
<evidence type="ECO:0000256" key="5">
    <source>
        <dbReference type="ARBA" id="ARBA00022989"/>
    </source>
</evidence>
<dbReference type="OrthoDB" id="9783652at2"/>
<feature type="transmembrane region" description="Helical" evidence="8">
    <location>
        <begin position="200"/>
        <end position="220"/>
    </location>
</feature>
<feature type="transmembrane region" description="Helical" evidence="8">
    <location>
        <begin position="176"/>
        <end position="194"/>
    </location>
</feature>
<evidence type="ECO:0000256" key="1">
    <source>
        <dbReference type="ARBA" id="ARBA00004651"/>
    </source>
</evidence>
<feature type="transmembrane region" description="Helical" evidence="8">
    <location>
        <begin position="336"/>
        <end position="357"/>
    </location>
</feature>
<accession>A0A511NHQ6</accession>
<dbReference type="Pfam" id="PF00953">
    <property type="entry name" value="Glycos_transf_4"/>
    <property type="match status" value="1"/>
</dbReference>
<gene>
    <name evidence="9" type="ORF">EB1_21320</name>
</gene>
<protein>
    <submittedName>
        <fullName evidence="9">Undecaprenyl-phosphate alpha-N-acetylglucosaminyl 1-phosphate transferase</fullName>
    </submittedName>
</protein>
<comment type="subcellular location">
    <subcellularLocation>
        <location evidence="1">Cell membrane</location>
        <topology evidence="1">Multi-pass membrane protein</topology>
    </subcellularLocation>
</comment>
<keyword evidence="5 8" id="KW-1133">Transmembrane helix</keyword>
<keyword evidence="7" id="KW-0479">Metal-binding</keyword>
<organism evidence="9 10">
    <name type="scientific">Empedobacter brevis NBRC 14943 = ATCC 43319</name>
    <dbReference type="NCBI Taxonomy" id="1218108"/>
    <lineage>
        <taxon>Bacteria</taxon>
        <taxon>Pseudomonadati</taxon>
        <taxon>Bacteroidota</taxon>
        <taxon>Flavobacteriia</taxon>
        <taxon>Flavobacteriales</taxon>
        <taxon>Weeksellaceae</taxon>
        <taxon>Empedobacter</taxon>
    </lineage>
</organism>
<dbReference type="CDD" id="cd06853">
    <property type="entry name" value="GT_WecA_like"/>
    <property type="match status" value="1"/>
</dbReference>
<dbReference type="InterPro" id="IPR018480">
    <property type="entry name" value="PNAcMuramoyl-5peptid_Trfase_CS"/>
</dbReference>
<feature type="binding site" evidence="7">
    <location>
        <position position="169"/>
    </location>
    <ligand>
        <name>Mg(2+)</name>
        <dbReference type="ChEBI" id="CHEBI:18420"/>
    </ligand>
</feature>
<feature type="transmembrane region" description="Helical" evidence="8">
    <location>
        <begin position="306"/>
        <end position="330"/>
    </location>
</feature>
<evidence type="ECO:0000313" key="10">
    <source>
        <dbReference type="Proteomes" id="UP000321245"/>
    </source>
</evidence>